<name>A0A4Q9VVS8_9HYPH</name>
<evidence type="ECO:0000256" key="1">
    <source>
        <dbReference type="PROSITE-ProRule" id="PRU00169"/>
    </source>
</evidence>
<comment type="caution">
    <text evidence="3">The sequence shown here is derived from an EMBL/GenBank/DDBJ whole genome shotgun (WGS) entry which is preliminary data.</text>
</comment>
<evidence type="ECO:0000259" key="2">
    <source>
        <dbReference type="PROSITE" id="PS50110"/>
    </source>
</evidence>
<feature type="domain" description="Response regulatory" evidence="2">
    <location>
        <begin position="11"/>
        <end position="122"/>
    </location>
</feature>
<keyword evidence="1" id="KW-0597">Phosphoprotein</keyword>
<dbReference type="RefSeq" id="WP_131306488.1">
    <property type="nucleotide sequence ID" value="NZ_SJFN01000004.1"/>
</dbReference>
<dbReference type="Proteomes" id="UP000292781">
    <property type="component" value="Unassembled WGS sequence"/>
</dbReference>
<feature type="modified residue" description="4-aspartylphosphate" evidence="1">
    <location>
        <position position="61"/>
    </location>
</feature>
<reference evidence="3 4" key="1">
    <citation type="submission" date="2019-02" db="EMBL/GenBank/DDBJ databases">
        <title>Siculibacillus lacustris gen. nov., sp. nov., a new rosette-forming bacterium isolated from a freshwater crater lake (Lake St. Ana, Romania).</title>
        <authorList>
            <person name="Felfoldi T."/>
            <person name="Marton Z."/>
            <person name="Szabo A."/>
            <person name="Mentes A."/>
            <person name="Boka K."/>
            <person name="Marialigeti K."/>
            <person name="Mathe I."/>
            <person name="Koncz M."/>
            <person name="Schumann P."/>
            <person name="Toth E."/>
        </authorList>
    </citation>
    <scope>NUCLEOTIDE SEQUENCE [LARGE SCALE GENOMIC DNA]</scope>
    <source>
        <strain evidence="3 4">SA-279</strain>
    </source>
</reference>
<dbReference type="AlphaFoldDB" id="A0A4Q9VVS8"/>
<organism evidence="3 4">
    <name type="scientific">Siculibacillus lacustris</name>
    <dbReference type="NCBI Taxonomy" id="1549641"/>
    <lineage>
        <taxon>Bacteria</taxon>
        <taxon>Pseudomonadati</taxon>
        <taxon>Pseudomonadota</taxon>
        <taxon>Alphaproteobacteria</taxon>
        <taxon>Hyphomicrobiales</taxon>
        <taxon>Ancalomicrobiaceae</taxon>
        <taxon>Siculibacillus</taxon>
    </lineage>
</organism>
<protein>
    <submittedName>
        <fullName evidence="3">Response regulator</fullName>
    </submittedName>
</protein>
<sequence>MPRIDDVAPWTALLVEDEALIAASTEALLFELGATEVRWATTVEEAERQIETEAPTIAVVDWFVGRRTAEPLVNRLADQGVGILLLTGASPEDIVRPADAEILVLGKPARDAAVAEAIRRLLRRGPEDFAVTDRRWRAE</sequence>
<dbReference type="SUPFAM" id="SSF52172">
    <property type="entry name" value="CheY-like"/>
    <property type="match status" value="1"/>
</dbReference>
<dbReference type="InterPro" id="IPR001789">
    <property type="entry name" value="Sig_transdc_resp-reg_receiver"/>
</dbReference>
<dbReference type="PROSITE" id="PS50110">
    <property type="entry name" value="RESPONSE_REGULATORY"/>
    <property type="match status" value="1"/>
</dbReference>
<evidence type="ECO:0000313" key="3">
    <source>
        <dbReference type="EMBL" id="TBW40377.1"/>
    </source>
</evidence>
<keyword evidence="4" id="KW-1185">Reference proteome</keyword>
<dbReference type="EMBL" id="SJFN01000004">
    <property type="protein sequence ID" value="TBW40377.1"/>
    <property type="molecule type" value="Genomic_DNA"/>
</dbReference>
<dbReference type="Gene3D" id="3.40.50.2300">
    <property type="match status" value="1"/>
</dbReference>
<dbReference type="InterPro" id="IPR011006">
    <property type="entry name" value="CheY-like_superfamily"/>
</dbReference>
<gene>
    <name evidence="3" type="ORF">EYW49_04115</name>
</gene>
<proteinExistence type="predicted"/>
<dbReference type="SMART" id="SM00448">
    <property type="entry name" value="REC"/>
    <property type="match status" value="1"/>
</dbReference>
<dbReference type="GO" id="GO:0000160">
    <property type="term" value="P:phosphorelay signal transduction system"/>
    <property type="evidence" value="ECO:0007669"/>
    <property type="project" value="InterPro"/>
</dbReference>
<accession>A0A4Q9VVS8</accession>
<evidence type="ECO:0000313" key="4">
    <source>
        <dbReference type="Proteomes" id="UP000292781"/>
    </source>
</evidence>